<reference evidence="2" key="1">
    <citation type="journal article" date="2012" name="Nat. Biotechnol.">
        <title>Reference genome sequence of the model plant Setaria.</title>
        <authorList>
            <person name="Bennetzen J.L."/>
            <person name="Schmutz J."/>
            <person name="Wang H."/>
            <person name="Percifield R."/>
            <person name="Hawkins J."/>
            <person name="Pontaroli A.C."/>
            <person name="Estep M."/>
            <person name="Feng L."/>
            <person name="Vaughn J.N."/>
            <person name="Grimwood J."/>
            <person name="Jenkins J."/>
            <person name="Barry K."/>
            <person name="Lindquist E."/>
            <person name="Hellsten U."/>
            <person name="Deshpande S."/>
            <person name="Wang X."/>
            <person name="Wu X."/>
            <person name="Mitros T."/>
            <person name="Triplett J."/>
            <person name="Yang X."/>
            <person name="Ye C.Y."/>
            <person name="Mauro-Herrera M."/>
            <person name="Wang L."/>
            <person name="Li P."/>
            <person name="Sharma M."/>
            <person name="Sharma R."/>
            <person name="Ronald P.C."/>
            <person name="Panaud O."/>
            <person name="Kellogg E.A."/>
            <person name="Brutnell T.P."/>
            <person name="Doust A.N."/>
            <person name="Tuskan G.A."/>
            <person name="Rokhsar D."/>
            <person name="Devos K.M."/>
        </authorList>
    </citation>
    <scope>NUCLEOTIDE SEQUENCE [LARGE SCALE GENOMIC DNA]</scope>
    <source>
        <strain evidence="2">cv. Yugu1</strain>
    </source>
</reference>
<name>K3XTM6_SETIT</name>
<proteinExistence type="predicted"/>
<dbReference type="InParanoid" id="K3XTM6"/>
<sequence>MRASINICGVNHPSPERRCLGDLLASELFKCHLGRPSCYSSLEIF</sequence>
<organism evidence="1 2">
    <name type="scientific">Setaria italica</name>
    <name type="common">Foxtail millet</name>
    <name type="synonym">Panicum italicum</name>
    <dbReference type="NCBI Taxonomy" id="4555"/>
    <lineage>
        <taxon>Eukaryota</taxon>
        <taxon>Viridiplantae</taxon>
        <taxon>Streptophyta</taxon>
        <taxon>Embryophyta</taxon>
        <taxon>Tracheophyta</taxon>
        <taxon>Spermatophyta</taxon>
        <taxon>Magnoliopsida</taxon>
        <taxon>Liliopsida</taxon>
        <taxon>Poales</taxon>
        <taxon>Poaceae</taxon>
        <taxon>PACMAD clade</taxon>
        <taxon>Panicoideae</taxon>
        <taxon>Panicodae</taxon>
        <taxon>Paniceae</taxon>
        <taxon>Cenchrinae</taxon>
        <taxon>Setaria</taxon>
    </lineage>
</organism>
<dbReference type="HOGENOM" id="CLU_3208554_0_0_1"/>
<keyword evidence="2" id="KW-1185">Reference proteome</keyword>
<dbReference type="Gramene" id="KQL03833">
    <property type="protein sequence ID" value="KQL03833"/>
    <property type="gene ID" value="SETIT_005283mg"/>
</dbReference>
<dbReference type="EMBL" id="AGNK02002802">
    <property type="status" value="NOT_ANNOTATED_CDS"/>
    <property type="molecule type" value="Genomic_DNA"/>
</dbReference>
<accession>K3XTM6</accession>
<evidence type="ECO:0000313" key="1">
    <source>
        <dbReference type="EnsemblPlants" id="KQL03833"/>
    </source>
</evidence>
<reference evidence="1" key="2">
    <citation type="submission" date="2018-08" db="UniProtKB">
        <authorList>
            <consortium name="EnsemblPlants"/>
        </authorList>
    </citation>
    <scope>IDENTIFICATION</scope>
    <source>
        <strain evidence="1">Yugu1</strain>
    </source>
</reference>
<protein>
    <submittedName>
        <fullName evidence="1">Uncharacterized protein</fullName>
    </submittedName>
</protein>
<dbReference type="EnsemblPlants" id="KQL03833">
    <property type="protein sequence ID" value="KQL03833"/>
    <property type="gene ID" value="SETIT_005283mg"/>
</dbReference>
<dbReference type="Proteomes" id="UP000004995">
    <property type="component" value="Unassembled WGS sequence"/>
</dbReference>
<dbReference type="AlphaFoldDB" id="K3XTM6"/>
<evidence type="ECO:0000313" key="2">
    <source>
        <dbReference type="Proteomes" id="UP000004995"/>
    </source>
</evidence>